<dbReference type="EMBL" id="JAULSO010000001">
    <property type="protein sequence ID" value="KAK3694873.1"/>
    <property type="molecule type" value="Genomic_DNA"/>
</dbReference>
<feature type="compositionally biased region" description="Basic and acidic residues" evidence="1">
    <location>
        <begin position="236"/>
        <end position="248"/>
    </location>
</feature>
<organism evidence="2 3">
    <name type="scientific">Podospora appendiculata</name>
    <dbReference type="NCBI Taxonomy" id="314037"/>
    <lineage>
        <taxon>Eukaryota</taxon>
        <taxon>Fungi</taxon>
        <taxon>Dikarya</taxon>
        <taxon>Ascomycota</taxon>
        <taxon>Pezizomycotina</taxon>
        <taxon>Sordariomycetes</taxon>
        <taxon>Sordariomycetidae</taxon>
        <taxon>Sordariales</taxon>
        <taxon>Podosporaceae</taxon>
        <taxon>Podospora</taxon>
    </lineage>
</organism>
<protein>
    <submittedName>
        <fullName evidence="2">Uncharacterized protein</fullName>
    </submittedName>
</protein>
<feature type="region of interest" description="Disordered" evidence="1">
    <location>
        <begin position="222"/>
        <end position="255"/>
    </location>
</feature>
<evidence type="ECO:0000256" key="1">
    <source>
        <dbReference type="SAM" id="MobiDB-lite"/>
    </source>
</evidence>
<name>A0AAE0XK58_9PEZI</name>
<reference evidence="2" key="2">
    <citation type="submission" date="2023-06" db="EMBL/GenBank/DDBJ databases">
        <authorList>
            <consortium name="Lawrence Berkeley National Laboratory"/>
            <person name="Haridas S."/>
            <person name="Hensen N."/>
            <person name="Bonometti L."/>
            <person name="Westerberg I."/>
            <person name="Brannstrom I.O."/>
            <person name="Guillou S."/>
            <person name="Cros-Aarteil S."/>
            <person name="Calhoun S."/>
            <person name="Kuo A."/>
            <person name="Mondo S."/>
            <person name="Pangilinan J."/>
            <person name="Riley R."/>
            <person name="Labutti K."/>
            <person name="Andreopoulos B."/>
            <person name="Lipzen A."/>
            <person name="Chen C."/>
            <person name="Yanf M."/>
            <person name="Daum C."/>
            <person name="Ng V."/>
            <person name="Clum A."/>
            <person name="Steindorff A."/>
            <person name="Ohm R."/>
            <person name="Martin F."/>
            <person name="Silar P."/>
            <person name="Natvig D."/>
            <person name="Lalanne C."/>
            <person name="Gautier V."/>
            <person name="Ament-Velasquez S.L."/>
            <person name="Kruys A."/>
            <person name="Hutchinson M.I."/>
            <person name="Powell A.J."/>
            <person name="Barry K."/>
            <person name="Miller A.N."/>
            <person name="Grigoriev I.V."/>
            <person name="Debuchy R."/>
            <person name="Gladieux P."/>
            <person name="Thoren M.H."/>
            <person name="Johannesson H."/>
        </authorList>
    </citation>
    <scope>NUCLEOTIDE SEQUENCE</scope>
    <source>
        <strain evidence="2">CBS 314.62</strain>
    </source>
</reference>
<dbReference type="Proteomes" id="UP001270362">
    <property type="component" value="Unassembled WGS sequence"/>
</dbReference>
<feature type="region of interest" description="Disordered" evidence="1">
    <location>
        <begin position="1"/>
        <end position="20"/>
    </location>
</feature>
<feature type="region of interest" description="Disordered" evidence="1">
    <location>
        <begin position="40"/>
        <end position="103"/>
    </location>
</feature>
<evidence type="ECO:0000313" key="2">
    <source>
        <dbReference type="EMBL" id="KAK3694873.1"/>
    </source>
</evidence>
<dbReference type="AlphaFoldDB" id="A0AAE0XK58"/>
<sequence>MNDLLAASAPGPAPAFPEGAVDEAGLERGSTRLGSLSLFTPILAEQTSSTPVRGGRDKRQRHRQGVRHSQSASSKQVSSHASVGNLEGRYVSDPGSRLEPRGDEIPAGVFVRAESLPRPRPRLTTFPHLAQLRYTEKAQSGPVVPGVSERRNAGQPPRAGWFLHREGSCINGPLRGHPSVGNRSHLRTFLVSRSVDLETGSSFLLLSWSMVSQSMVRPARLRAPQKTMASSFVPEEGSKTGASHDRQNPRTHATW</sequence>
<comment type="caution">
    <text evidence="2">The sequence shown here is derived from an EMBL/GenBank/DDBJ whole genome shotgun (WGS) entry which is preliminary data.</text>
</comment>
<reference evidence="2" key="1">
    <citation type="journal article" date="2023" name="Mol. Phylogenet. Evol.">
        <title>Genome-scale phylogeny and comparative genomics of the fungal order Sordariales.</title>
        <authorList>
            <person name="Hensen N."/>
            <person name="Bonometti L."/>
            <person name="Westerberg I."/>
            <person name="Brannstrom I.O."/>
            <person name="Guillou S."/>
            <person name="Cros-Aarteil S."/>
            <person name="Calhoun S."/>
            <person name="Haridas S."/>
            <person name="Kuo A."/>
            <person name="Mondo S."/>
            <person name="Pangilinan J."/>
            <person name="Riley R."/>
            <person name="LaButti K."/>
            <person name="Andreopoulos B."/>
            <person name="Lipzen A."/>
            <person name="Chen C."/>
            <person name="Yan M."/>
            <person name="Daum C."/>
            <person name="Ng V."/>
            <person name="Clum A."/>
            <person name="Steindorff A."/>
            <person name="Ohm R.A."/>
            <person name="Martin F."/>
            <person name="Silar P."/>
            <person name="Natvig D.O."/>
            <person name="Lalanne C."/>
            <person name="Gautier V."/>
            <person name="Ament-Velasquez S.L."/>
            <person name="Kruys A."/>
            <person name="Hutchinson M.I."/>
            <person name="Powell A.J."/>
            <person name="Barry K."/>
            <person name="Miller A.N."/>
            <person name="Grigoriev I.V."/>
            <person name="Debuchy R."/>
            <person name="Gladieux P."/>
            <person name="Hiltunen Thoren M."/>
            <person name="Johannesson H."/>
        </authorList>
    </citation>
    <scope>NUCLEOTIDE SEQUENCE</scope>
    <source>
        <strain evidence="2">CBS 314.62</strain>
    </source>
</reference>
<gene>
    <name evidence="2" type="ORF">B0T22DRAFT_85242</name>
</gene>
<keyword evidence="3" id="KW-1185">Reference proteome</keyword>
<accession>A0AAE0XK58</accession>
<proteinExistence type="predicted"/>
<feature type="compositionally biased region" description="Low complexity" evidence="1">
    <location>
        <begin position="1"/>
        <end position="10"/>
    </location>
</feature>
<feature type="compositionally biased region" description="Low complexity" evidence="1">
    <location>
        <begin position="68"/>
        <end position="83"/>
    </location>
</feature>
<feature type="compositionally biased region" description="Basic residues" evidence="1">
    <location>
        <begin position="56"/>
        <end position="66"/>
    </location>
</feature>
<evidence type="ECO:0000313" key="3">
    <source>
        <dbReference type="Proteomes" id="UP001270362"/>
    </source>
</evidence>